<feature type="region of interest" description="Disordered" evidence="1">
    <location>
        <begin position="1"/>
        <end position="70"/>
    </location>
</feature>
<evidence type="ECO:0000313" key="3">
    <source>
        <dbReference type="Proteomes" id="UP000198949"/>
    </source>
</evidence>
<accession>A0A1G6WU01</accession>
<evidence type="ECO:0008006" key="4">
    <source>
        <dbReference type="Google" id="ProtNLM"/>
    </source>
</evidence>
<protein>
    <recommendedName>
        <fullName evidence="4">Lipocalin-like domain-containing protein</fullName>
    </recommendedName>
</protein>
<keyword evidence="3" id="KW-1185">Reference proteome</keyword>
<dbReference type="Proteomes" id="UP000198949">
    <property type="component" value="Unassembled WGS sequence"/>
</dbReference>
<dbReference type="AlphaFoldDB" id="A0A1G6WU01"/>
<name>A0A1G6WU01_9ACTN</name>
<evidence type="ECO:0000256" key="1">
    <source>
        <dbReference type="SAM" id="MobiDB-lite"/>
    </source>
</evidence>
<sequence>MAAAVALTACTSESPEETASSAPAETSTPADATSTPAEEDPTSEGVGDLEGTWNLDAAPPEASTLTIDASGYAKYTTEGTIVDYWEGTAVPSSDSTFTIEFTPSEDSQDETGAEDYEFTAEVTVQADGDTLAWTSDGYDSTYIRAE</sequence>
<gene>
    <name evidence="2" type="ORF">SAMN05216270_106207</name>
</gene>
<proteinExistence type="predicted"/>
<reference evidence="3" key="1">
    <citation type="submission" date="2016-10" db="EMBL/GenBank/DDBJ databases">
        <authorList>
            <person name="Varghese N."/>
            <person name="Submissions S."/>
        </authorList>
    </citation>
    <scope>NUCLEOTIDE SEQUENCE [LARGE SCALE GENOMIC DNA]</scope>
    <source>
        <strain evidence="3">CGMCC 4.3516</strain>
    </source>
</reference>
<evidence type="ECO:0000313" key="2">
    <source>
        <dbReference type="EMBL" id="SDD69294.1"/>
    </source>
</evidence>
<feature type="compositionally biased region" description="Low complexity" evidence="1">
    <location>
        <begin position="11"/>
        <end position="36"/>
    </location>
</feature>
<dbReference type="EMBL" id="FNAD01000006">
    <property type="protein sequence ID" value="SDD69294.1"/>
    <property type="molecule type" value="Genomic_DNA"/>
</dbReference>
<organism evidence="2 3">
    <name type="scientific">Glycomyces harbinensis</name>
    <dbReference type="NCBI Taxonomy" id="58114"/>
    <lineage>
        <taxon>Bacteria</taxon>
        <taxon>Bacillati</taxon>
        <taxon>Actinomycetota</taxon>
        <taxon>Actinomycetes</taxon>
        <taxon>Glycomycetales</taxon>
        <taxon>Glycomycetaceae</taxon>
        <taxon>Glycomyces</taxon>
    </lineage>
</organism>